<dbReference type="GO" id="GO:0006412">
    <property type="term" value="P:translation"/>
    <property type="evidence" value="ECO:0007669"/>
    <property type="project" value="UniProtKB-UniRule"/>
</dbReference>
<evidence type="ECO:0000313" key="11">
    <source>
        <dbReference type="Proteomes" id="UP000044071"/>
    </source>
</evidence>
<dbReference type="GO" id="GO:0019843">
    <property type="term" value="F:rRNA binding"/>
    <property type="evidence" value="ECO:0007669"/>
    <property type="project" value="UniProtKB-UniRule"/>
</dbReference>
<dbReference type="GO" id="GO:1990904">
    <property type="term" value="C:ribonucleoprotein complex"/>
    <property type="evidence" value="ECO:0007669"/>
    <property type="project" value="UniProtKB-KW"/>
</dbReference>
<evidence type="ECO:0000256" key="9">
    <source>
        <dbReference type="RuleBase" id="RU003660"/>
    </source>
</evidence>
<evidence type="ECO:0000256" key="6">
    <source>
        <dbReference type="ARBA" id="ARBA00035258"/>
    </source>
</evidence>
<comment type="subunit">
    <text evidence="7 8">Part of the 30S ribosomal subunit. Contacts proteins S5 and S12.</text>
</comment>
<dbReference type="EMBL" id="CCSB01000002">
    <property type="protein sequence ID" value="CDZ78079.1"/>
    <property type="molecule type" value="Genomic_DNA"/>
</dbReference>
<dbReference type="FunFam" id="3.30.1370.30:FF:000002">
    <property type="entry name" value="30S ribosomal protein S8"/>
    <property type="match status" value="1"/>
</dbReference>
<organism evidence="10 11">
    <name type="scientific">Legionella massiliensis</name>
    <dbReference type="NCBI Taxonomy" id="1034943"/>
    <lineage>
        <taxon>Bacteria</taxon>
        <taxon>Pseudomonadati</taxon>
        <taxon>Pseudomonadota</taxon>
        <taxon>Gammaproteobacteria</taxon>
        <taxon>Legionellales</taxon>
        <taxon>Legionellaceae</taxon>
        <taxon>Legionella</taxon>
    </lineage>
</organism>
<dbReference type="InterPro" id="IPR047863">
    <property type="entry name" value="Ribosomal_uS8_CS"/>
</dbReference>
<dbReference type="AlphaFoldDB" id="A0A078L204"/>
<dbReference type="STRING" id="1034943.BN59_02377"/>
<dbReference type="FunFam" id="3.30.1490.10:FF:000001">
    <property type="entry name" value="30S ribosomal protein S8"/>
    <property type="match status" value="1"/>
</dbReference>
<dbReference type="Gene3D" id="3.30.1490.10">
    <property type="match status" value="1"/>
</dbReference>
<evidence type="ECO:0000256" key="3">
    <source>
        <dbReference type="ARBA" id="ARBA00022884"/>
    </source>
</evidence>
<dbReference type="PANTHER" id="PTHR11758">
    <property type="entry name" value="40S RIBOSOMAL PROTEIN S15A"/>
    <property type="match status" value="1"/>
</dbReference>
<keyword evidence="3 8" id="KW-0694">RNA-binding</keyword>
<dbReference type="InterPro" id="IPR035987">
    <property type="entry name" value="Ribosomal_uS8_sf"/>
</dbReference>
<dbReference type="OrthoDB" id="9802617at2"/>
<dbReference type="GO" id="GO:0003735">
    <property type="term" value="F:structural constituent of ribosome"/>
    <property type="evidence" value="ECO:0007669"/>
    <property type="project" value="InterPro"/>
</dbReference>
<evidence type="ECO:0000256" key="7">
    <source>
        <dbReference type="ARBA" id="ARBA00046740"/>
    </source>
</evidence>
<evidence type="ECO:0000256" key="5">
    <source>
        <dbReference type="ARBA" id="ARBA00023274"/>
    </source>
</evidence>
<keyword evidence="5 8" id="KW-0687">Ribonucleoprotein</keyword>
<accession>A0A078L204</accession>
<evidence type="ECO:0000256" key="4">
    <source>
        <dbReference type="ARBA" id="ARBA00022980"/>
    </source>
</evidence>
<dbReference type="GO" id="GO:0005840">
    <property type="term" value="C:ribosome"/>
    <property type="evidence" value="ECO:0007669"/>
    <property type="project" value="UniProtKB-KW"/>
</dbReference>
<dbReference type="eggNOG" id="COG0096">
    <property type="taxonomic scope" value="Bacteria"/>
</dbReference>
<dbReference type="NCBIfam" id="NF001109">
    <property type="entry name" value="PRK00136.1"/>
    <property type="match status" value="1"/>
</dbReference>
<protein>
    <recommendedName>
        <fullName evidence="6 8">Small ribosomal subunit protein uS8</fullName>
    </recommendedName>
</protein>
<keyword evidence="2 8" id="KW-0699">rRNA-binding</keyword>
<keyword evidence="11" id="KW-1185">Reference proteome</keyword>
<dbReference type="SUPFAM" id="SSF56047">
    <property type="entry name" value="Ribosomal protein S8"/>
    <property type="match status" value="1"/>
</dbReference>
<evidence type="ECO:0000313" key="10">
    <source>
        <dbReference type="EMBL" id="CDZ78079.1"/>
    </source>
</evidence>
<sequence length="131" mass="14569">MSMHDPVADMLTRIRNGQQAKHQSVTLNSSKLKEEIARVLKEEGYILDFNVQPLENNLKSITIQLKYYHGRPVIERILRISRPGLRVYKSSKELPSIPGFGVAILSTSKGVMTHVAARTKGLGGEVICEVA</sequence>
<comment type="similarity">
    <text evidence="1 8 9">Belongs to the universal ribosomal protein uS8 family.</text>
</comment>
<keyword evidence="4 8" id="KW-0689">Ribosomal protein</keyword>
<dbReference type="Pfam" id="PF00410">
    <property type="entry name" value="Ribosomal_S8"/>
    <property type="match status" value="1"/>
</dbReference>
<gene>
    <name evidence="8 10" type="primary">rpsH</name>
    <name evidence="10" type="ORF">BN59_02377</name>
</gene>
<dbReference type="GO" id="GO:0005737">
    <property type="term" value="C:cytoplasm"/>
    <property type="evidence" value="ECO:0007669"/>
    <property type="project" value="UniProtKB-ARBA"/>
</dbReference>
<dbReference type="PROSITE" id="PS00053">
    <property type="entry name" value="RIBOSOMAL_S8"/>
    <property type="match status" value="1"/>
</dbReference>
<reference evidence="10 11" key="1">
    <citation type="submission" date="2014-06" db="EMBL/GenBank/DDBJ databases">
        <authorList>
            <person name="Urmite Genomes Urmite Genomes"/>
        </authorList>
    </citation>
    <scope>NUCLEOTIDE SEQUENCE [LARGE SCALE GENOMIC DNA]</scope>
</reference>
<dbReference type="HAMAP" id="MF_01302_B">
    <property type="entry name" value="Ribosomal_uS8_B"/>
    <property type="match status" value="1"/>
</dbReference>
<evidence type="ECO:0000256" key="1">
    <source>
        <dbReference type="ARBA" id="ARBA00006471"/>
    </source>
</evidence>
<name>A0A078L204_9GAMM</name>
<evidence type="ECO:0000256" key="8">
    <source>
        <dbReference type="HAMAP-Rule" id="MF_01302"/>
    </source>
</evidence>
<dbReference type="InterPro" id="IPR000630">
    <property type="entry name" value="Ribosomal_uS8"/>
</dbReference>
<comment type="function">
    <text evidence="8">One of the primary rRNA binding proteins, it binds directly to 16S rRNA central domain where it helps coordinate assembly of the platform of the 30S subunit.</text>
</comment>
<dbReference type="Proteomes" id="UP000044071">
    <property type="component" value="Unassembled WGS sequence"/>
</dbReference>
<proteinExistence type="inferred from homology"/>
<evidence type="ECO:0000256" key="2">
    <source>
        <dbReference type="ARBA" id="ARBA00022730"/>
    </source>
</evidence>
<dbReference type="Gene3D" id="3.30.1370.30">
    <property type="match status" value="1"/>
</dbReference>